<feature type="non-terminal residue" evidence="1">
    <location>
        <position position="1"/>
    </location>
</feature>
<organism evidence="1">
    <name type="scientific">uncultured Chloroflexia bacterium</name>
    <dbReference type="NCBI Taxonomy" id="1672391"/>
    <lineage>
        <taxon>Bacteria</taxon>
        <taxon>Bacillati</taxon>
        <taxon>Chloroflexota</taxon>
        <taxon>Chloroflexia</taxon>
        <taxon>environmental samples</taxon>
    </lineage>
</organism>
<gene>
    <name evidence="1" type="ORF">AVDCRST_MAG93-8890</name>
</gene>
<reference evidence="1" key="1">
    <citation type="submission" date="2020-02" db="EMBL/GenBank/DDBJ databases">
        <authorList>
            <person name="Meier V. D."/>
        </authorList>
    </citation>
    <scope>NUCLEOTIDE SEQUENCE</scope>
    <source>
        <strain evidence="1">AVDCRST_MAG93</strain>
    </source>
</reference>
<dbReference type="SUPFAM" id="SSF53850">
    <property type="entry name" value="Periplasmic binding protein-like II"/>
    <property type="match status" value="1"/>
</dbReference>
<dbReference type="EMBL" id="CADCTR010002981">
    <property type="protein sequence ID" value="CAA9376887.1"/>
    <property type="molecule type" value="Genomic_DNA"/>
</dbReference>
<evidence type="ECO:0008006" key="2">
    <source>
        <dbReference type="Google" id="ProtNLM"/>
    </source>
</evidence>
<sequence length="102" mass="11176">QKKIDLVRKFVDYMFSPEVLATFVEQGGLIPAVKEVPLGTAEVNPLLASATNELDARVNYAVMPDTYVPGDRLEKAERATSLAFTPSATIDQICTALQDAYR</sequence>
<accession>A0A6J4N9R2</accession>
<dbReference type="Gene3D" id="3.40.190.10">
    <property type="entry name" value="Periplasmic binding protein-like II"/>
    <property type="match status" value="2"/>
</dbReference>
<protein>
    <recommendedName>
        <fullName evidence="2">ABC transporter, substrate-binding protein (Cluster 1, maltose/g3p/polyamine/iron)</fullName>
    </recommendedName>
</protein>
<name>A0A6J4N9R2_9CHLR</name>
<dbReference type="AlphaFoldDB" id="A0A6J4N9R2"/>
<evidence type="ECO:0000313" key="1">
    <source>
        <dbReference type="EMBL" id="CAA9376887.1"/>
    </source>
</evidence>
<proteinExistence type="predicted"/>